<dbReference type="AlphaFoldDB" id="A0A934RVM0"/>
<dbReference type="Proteomes" id="UP000617628">
    <property type="component" value="Unassembled WGS sequence"/>
</dbReference>
<dbReference type="RefSeq" id="WP_200355851.1">
    <property type="nucleotide sequence ID" value="NZ_JAENIL010000020.1"/>
</dbReference>
<sequence>MKKTPYSESSIRGTANRGPVDSFRTLLLLSIWAVAAVFASAEKVPERAKPQVREKPAEWANLVPGGQFKDLILPMPIRGGLTSDTWGSEGVKPRDVTNGIEDPAWSYWCGYPYEDENGKFHLYTARWPEDHPDGHFGYFDSEIVHAVADDPMGPYVAMEVLGEGHNPELITPTKISKQGRYLVYSTHGRYFAAESLSGPWKRRTYDFHKRERYVFKGYVNFSFAPRDDGSYIAVSRRGYIWASPDGAENWYNTSAESVYPKVPGTFEDPVMWKDDIQYHIVVNDWRGRIAYYLRSLDGFHWNTEPGEAYVPGIAVYEDGTKPDWYKYERIRFLQDEHGRPTHVYFAVIDSDKYNDNANDEHNSKLISLPMTVARLAVIENSGAVTAKTKRIRVRIKAEEGFNPHSDLDIESLRFGSSDEVNYGRGSKVVDTERDGKDLILSFSGKQSGLTMDNWAGKLLGKNREGGIAFAWARLPETEEKVPLLSALSPRFEFTADGLEAYVEVQNFGEIASERSKVSVQLKDGELIAKGAVRPLEPFETAIVRLSCRASLPKGKKLETTVVLESSGRPTEIFTKEVVLPRN</sequence>
<evidence type="ECO:0000313" key="1">
    <source>
        <dbReference type="EMBL" id="MBK1877637.1"/>
    </source>
</evidence>
<keyword evidence="2" id="KW-1185">Reference proteome</keyword>
<comment type="caution">
    <text evidence="1">The sequence shown here is derived from an EMBL/GenBank/DDBJ whole genome shotgun (WGS) entry which is preliminary data.</text>
</comment>
<reference evidence="1" key="1">
    <citation type="submission" date="2021-01" db="EMBL/GenBank/DDBJ databases">
        <title>Modified the classification status of verrucomicrobia.</title>
        <authorList>
            <person name="Feng X."/>
        </authorList>
    </citation>
    <scope>NUCLEOTIDE SEQUENCE</scope>
    <source>
        <strain evidence="1">KCTC 13126</strain>
    </source>
</reference>
<organism evidence="1 2">
    <name type="scientific">Pelagicoccus mobilis</name>
    <dbReference type="NCBI Taxonomy" id="415221"/>
    <lineage>
        <taxon>Bacteria</taxon>
        <taxon>Pseudomonadati</taxon>
        <taxon>Verrucomicrobiota</taxon>
        <taxon>Opitutia</taxon>
        <taxon>Puniceicoccales</taxon>
        <taxon>Pelagicoccaceae</taxon>
        <taxon>Pelagicoccus</taxon>
    </lineage>
</organism>
<dbReference type="GO" id="GO:0016787">
    <property type="term" value="F:hydrolase activity"/>
    <property type="evidence" value="ECO:0007669"/>
    <property type="project" value="UniProtKB-KW"/>
</dbReference>
<evidence type="ECO:0000313" key="2">
    <source>
        <dbReference type="Proteomes" id="UP000617628"/>
    </source>
</evidence>
<protein>
    <submittedName>
        <fullName evidence="1">Glycoside hydrolase family protein</fullName>
    </submittedName>
</protein>
<proteinExistence type="predicted"/>
<dbReference type="EMBL" id="JAENIL010000020">
    <property type="protein sequence ID" value="MBK1877637.1"/>
    <property type="molecule type" value="Genomic_DNA"/>
</dbReference>
<gene>
    <name evidence="1" type="ORF">JIN87_12235</name>
</gene>
<keyword evidence="1" id="KW-0378">Hydrolase</keyword>
<name>A0A934RVM0_9BACT</name>
<dbReference type="CDD" id="cd08994">
    <property type="entry name" value="GH43_62_32_68_117_130-like"/>
    <property type="match status" value="1"/>
</dbReference>
<accession>A0A934RVM0</accession>